<evidence type="ECO:0000313" key="4">
    <source>
        <dbReference type="Proteomes" id="UP000301309"/>
    </source>
</evidence>
<protein>
    <submittedName>
        <fullName evidence="3">Uncharacterized protein</fullName>
    </submittedName>
</protein>
<accession>A0A4D4KPZ6</accession>
<proteinExistence type="predicted"/>
<sequence length="97" mass="9930">MSTVRGRGGHEESADTAYAPSGAPGGRAVIALRRLAAVCAVTARAAPGTLLLHIGLSLLVSALPVVTAWLMKLVLDDLASGARARCCGPVRRWPASV</sequence>
<reference evidence="3 4" key="1">
    <citation type="journal article" date="2020" name="Int. J. Syst. Evol. Microbiol.">
        <title>Reclassification of Streptomyces castelarensis and Streptomyces sporoclivatus as later heterotypic synonyms of Streptomyces antimycoticus.</title>
        <authorList>
            <person name="Komaki H."/>
            <person name="Tamura T."/>
        </authorList>
    </citation>
    <scope>NUCLEOTIDE SEQUENCE [LARGE SCALE GENOMIC DNA]</scope>
    <source>
        <strain evidence="3 4">NBRC 13459</strain>
    </source>
</reference>
<name>A0A4D4KPZ6_STRVO</name>
<organism evidence="3 4">
    <name type="scientific">Streptomyces violaceusniger</name>
    <dbReference type="NCBI Taxonomy" id="68280"/>
    <lineage>
        <taxon>Bacteria</taxon>
        <taxon>Bacillati</taxon>
        <taxon>Actinomycetota</taxon>
        <taxon>Actinomycetes</taxon>
        <taxon>Kitasatosporales</taxon>
        <taxon>Streptomycetaceae</taxon>
        <taxon>Streptomyces</taxon>
        <taxon>Streptomyces violaceusniger group</taxon>
    </lineage>
</organism>
<keyword evidence="2" id="KW-1133">Transmembrane helix</keyword>
<dbReference type="AlphaFoldDB" id="A0A4D4KPZ6"/>
<evidence type="ECO:0000256" key="2">
    <source>
        <dbReference type="SAM" id="Phobius"/>
    </source>
</evidence>
<keyword evidence="2" id="KW-0472">Membrane</keyword>
<feature type="region of interest" description="Disordered" evidence="1">
    <location>
        <begin position="1"/>
        <end position="23"/>
    </location>
</feature>
<keyword evidence="2" id="KW-0812">Transmembrane</keyword>
<evidence type="ECO:0000256" key="1">
    <source>
        <dbReference type="SAM" id="MobiDB-lite"/>
    </source>
</evidence>
<dbReference type="EMBL" id="BJHW01000001">
    <property type="protein sequence ID" value="GDY50264.1"/>
    <property type="molecule type" value="Genomic_DNA"/>
</dbReference>
<comment type="caution">
    <text evidence="3">The sequence shown here is derived from an EMBL/GenBank/DDBJ whole genome shotgun (WGS) entry which is preliminary data.</text>
</comment>
<gene>
    <name evidence="3" type="ORF">SVIO_008870</name>
</gene>
<evidence type="ECO:0000313" key="3">
    <source>
        <dbReference type="EMBL" id="GDY50264.1"/>
    </source>
</evidence>
<dbReference type="Proteomes" id="UP000301309">
    <property type="component" value="Unassembled WGS sequence"/>
</dbReference>
<keyword evidence="4" id="KW-1185">Reference proteome</keyword>
<feature type="transmembrane region" description="Helical" evidence="2">
    <location>
        <begin position="50"/>
        <end position="75"/>
    </location>
</feature>